<evidence type="ECO:0000256" key="4">
    <source>
        <dbReference type="ARBA" id="ARBA00022517"/>
    </source>
</evidence>
<dbReference type="GO" id="GO:0042254">
    <property type="term" value="P:ribosome biogenesis"/>
    <property type="evidence" value="ECO:0007669"/>
    <property type="project" value="UniProtKB-KW"/>
</dbReference>
<name>A0A1R3VRC6_9GAMM</name>
<dbReference type="PANTHER" id="PTHR38099:SF1">
    <property type="entry name" value="LARGE RIBOSOMAL RNA SUBUNIT ACCUMULATION PROTEIN YCED"/>
    <property type="match status" value="1"/>
</dbReference>
<dbReference type="InterPro" id="IPR039255">
    <property type="entry name" value="YceD_bac"/>
</dbReference>
<gene>
    <name evidence="6" type="ORF">SAMN05216526_0132</name>
</gene>
<sequence>MSVAALPRQVNPLLLANRGQSLRGSLPVKNFPRLAEAVVDLRGPIVAELEFVLTRPGRCRIQGRVQAPVALTCQRCLQSMDWDLVSDFAWTPVTDVFSRDAAGGETAEAEPVELEDGQLDVIVALEDELLLALPAAPLHEDTNCAAGLKKEFTAAELQAGQKRSDNPFAVLQALKGQDKGKN</sequence>
<proteinExistence type="inferred from homology"/>
<dbReference type="EMBL" id="FTPK01000001">
    <property type="protein sequence ID" value="SIT65682.1"/>
    <property type="molecule type" value="Genomic_DNA"/>
</dbReference>
<organism evidence="6 7">
    <name type="scientific">Ectothiorhodosinus mongolicus</name>
    <dbReference type="NCBI Taxonomy" id="233100"/>
    <lineage>
        <taxon>Bacteria</taxon>
        <taxon>Pseudomonadati</taxon>
        <taxon>Pseudomonadota</taxon>
        <taxon>Gammaproteobacteria</taxon>
        <taxon>Chromatiales</taxon>
        <taxon>Ectothiorhodospiraceae</taxon>
        <taxon>Ectothiorhodosinus</taxon>
    </lineage>
</organism>
<dbReference type="AlphaFoldDB" id="A0A1R3VRC6"/>
<protein>
    <recommendedName>
        <fullName evidence="3">Large ribosomal RNA subunit accumulation protein YceD</fullName>
    </recommendedName>
    <alternativeName>
        <fullName evidence="5">23S rRNA accumulation protein YceD</fullName>
    </alternativeName>
</protein>
<dbReference type="STRING" id="233100.SAMN05216526_0132"/>
<evidence type="ECO:0000256" key="3">
    <source>
        <dbReference type="ARBA" id="ARBA00015716"/>
    </source>
</evidence>
<evidence type="ECO:0000313" key="6">
    <source>
        <dbReference type="EMBL" id="SIT65682.1"/>
    </source>
</evidence>
<evidence type="ECO:0000256" key="5">
    <source>
        <dbReference type="ARBA" id="ARBA00031841"/>
    </source>
</evidence>
<comment type="similarity">
    <text evidence="2">Belongs to the DUF177 domain family.</text>
</comment>
<dbReference type="OrthoDB" id="9786771at2"/>
<keyword evidence="4" id="KW-0690">Ribosome biogenesis</keyword>
<comment type="function">
    <text evidence="1">Plays a role in synthesis, processing and/or stability of 23S rRNA.</text>
</comment>
<keyword evidence="7" id="KW-1185">Reference proteome</keyword>
<evidence type="ECO:0000313" key="7">
    <source>
        <dbReference type="Proteomes" id="UP000223759"/>
    </source>
</evidence>
<dbReference type="Pfam" id="PF02620">
    <property type="entry name" value="YceD"/>
    <property type="match status" value="1"/>
</dbReference>
<reference evidence="6 7" key="1">
    <citation type="submission" date="2017-01" db="EMBL/GenBank/DDBJ databases">
        <authorList>
            <person name="Mah S.A."/>
            <person name="Swanson W.J."/>
            <person name="Moy G.W."/>
            <person name="Vacquier V.D."/>
        </authorList>
    </citation>
    <scope>NUCLEOTIDE SEQUENCE [LARGE SCALE GENOMIC DNA]</scope>
    <source>
        <strain evidence="6 7">M9</strain>
    </source>
</reference>
<dbReference type="GO" id="GO:0005829">
    <property type="term" value="C:cytosol"/>
    <property type="evidence" value="ECO:0007669"/>
    <property type="project" value="TreeGrafter"/>
</dbReference>
<evidence type="ECO:0000256" key="1">
    <source>
        <dbReference type="ARBA" id="ARBA00002868"/>
    </source>
</evidence>
<accession>A0A1R3VRC6</accession>
<evidence type="ECO:0000256" key="2">
    <source>
        <dbReference type="ARBA" id="ARBA00010740"/>
    </source>
</evidence>
<dbReference type="PANTHER" id="PTHR38099">
    <property type="entry name" value="LARGE RIBOSOMAL RNA SUBUNIT ACCUMULATION PROTEIN YCED"/>
    <property type="match status" value="1"/>
</dbReference>
<dbReference type="RefSeq" id="WP_076754080.1">
    <property type="nucleotide sequence ID" value="NZ_CP023018.1"/>
</dbReference>
<dbReference type="InterPro" id="IPR003772">
    <property type="entry name" value="YceD"/>
</dbReference>
<dbReference type="Proteomes" id="UP000223759">
    <property type="component" value="Unassembled WGS sequence"/>
</dbReference>